<evidence type="ECO:0000256" key="3">
    <source>
        <dbReference type="ARBA" id="ARBA00022801"/>
    </source>
</evidence>
<evidence type="ECO:0000259" key="8">
    <source>
        <dbReference type="PROSITE" id="PS50022"/>
    </source>
</evidence>
<dbReference type="InterPro" id="IPR000421">
    <property type="entry name" value="FA58C"/>
</dbReference>
<dbReference type="CDD" id="cd08982">
    <property type="entry name" value="GH43-like"/>
    <property type="match status" value="1"/>
</dbReference>
<name>A0ABQ3XP10_9ACTN</name>
<evidence type="ECO:0000256" key="6">
    <source>
        <dbReference type="ARBA" id="ARBA00023326"/>
    </source>
</evidence>
<dbReference type="Gene3D" id="2.115.10.20">
    <property type="entry name" value="Glycosyl hydrolase domain, family 43"/>
    <property type="match status" value="1"/>
</dbReference>
<dbReference type="InterPro" id="IPR036116">
    <property type="entry name" value="FN3_sf"/>
</dbReference>
<evidence type="ECO:0000256" key="5">
    <source>
        <dbReference type="ARBA" id="ARBA00023295"/>
    </source>
</evidence>
<accession>A0ABQ3XP10</accession>
<dbReference type="Proteomes" id="UP000612282">
    <property type="component" value="Unassembled WGS sequence"/>
</dbReference>
<sequence length="579" mass="64614">MHIEHRCNPLDLPYRFQDIRVSGTRSVHREAADPSIVLYRNRFYLFASMSRGFWHSGDMREWIYRPTTKLPPLDYAPDVREVNGALLISASRKGESSPFFRSVDPLADDFTRVSPGDFPFWDPSLFQDDDGRLYLYWGCDDREPIRGVELDAGLHPIGEPADLLGADVESRGWERAGENYRRSEPKTEAERLLPAFRAGPFIEGAWMTRVNDRYYLQYAGPGTQWNSYADGYATSDSPLGPFTYDRHSPFSSVPGGFITGAGHGSTFQDRHGNWWHAATMRISVNHPFERRIGIFPAGFDDDGVLFCNQNFADYPARWPDGPFDPWARQEPEWMLLSYRTTVTCSSYASGHPATDAVNEDVRTWWAASGPGAGEWLQLDLGAARDVSAIQVNLADHQLAGQAPPVTEGQQFGLTWRGLYADHDPAGYRLQGSADGDTWTTLHDGSGDRPHGFFVLDGPAPIRYVRVTALRMPFGGTFAVSGLRVFGRGNGTPPAAVMPRAVRAEPRTARLTWPAAPTAQGYNVRYGSTPGKLYRSWLVYDRTELEVPTLNAGEDTWFAVDTFNENGVTPGEPVRATEPT</sequence>
<dbReference type="PROSITE" id="PS50853">
    <property type="entry name" value="FN3"/>
    <property type="match status" value="1"/>
</dbReference>
<dbReference type="InterPro" id="IPR003961">
    <property type="entry name" value="FN3_dom"/>
</dbReference>
<comment type="caution">
    <text evidence="10">The sequence shown here is derived from an EMBL/GenBank/DDBJ whole genome shotgun (WGS) entry which is preliminary data.</text>
</comment>
<dbReference type="InterPro" id="IPR013783">
    <property type="entry name" value="Ig-like_fold"/>
</dbReference>
<evidence type="ECO:0000256" key="2">
    <source>
        <dbReference type="ARBA" id="ARBA00022651"/>
    </source>
</evidence>
<dbReference type="Pfam" id="PF04616">
    <property type="entry name" value="Glyco_hydro_43"/>
    <property type="match status" value="1"/>
</dbReference>
<dbReference type="InterPro" id="IPR008979">
    <property type="entry name" value="Galactose-bd-like_sf"/>
</dbReference>
<feature type="domain" description="F5/8 type C" evidence="8">
    <location>
        <begin position="328"/>
        <end position="487"/>
    </location>
</feature>
<keyword evidence="5 7" id="KW-0326">Glycosidase</keyword>
<dbReference type="PROSITE" id="PS50022">
    <property type="entry name" value="FA58C_3"/>
    <property type="match status" value="1"/>
</dbReference>
<evidence type="ECO:0000259" key="9">
    <source>
        <dbReference type="PROSITE" id="PS50853"/>
    </source>
</evidence>
<dbReference type="EMBL" id="BOMG01000105">
    <property type="protein sequence ID" value="GID60241.1"/>
    <property type="molecule type" value="Genomic_DNA"/>
</dbReference>
<organism evidence="10 11">
    <name type="scientific">Actinoplanes couchii</name>
    <dbReference type="NCBI Taxonomy" id="403638"/>
    <lineage>
        <taxon>Bacteria</taxon>
        <taxon>Bacillati</taxon>
        <taxon>Actinomycetota</taxon>
        <taxon>Actinomycetes</taxon>
        <taxon>Micromonosporales</taxon>
        <taxon>Micromonosporaceae</taxon>
        <taxon>Actinoplanes</taxon>
    </lineage>
</organism>
<dbReference type="RefSeq" id="WP_203807072.1">
    <property type="nucleotide sequence ID" value="NZ_BAAAQE010000105.1"/>
</dbReference>
<dbReference type="SUPFAM" id="SSF49785">
    <property type="entry name" value="Galactose-binding domain-like"/>
    <property type="match status" value="1"/>
</dbReference>
<evidence type="ECO:0000313" key="11">
    <source>
        <dbReference type="Proteomes" id="UP000612282"/>
    </source>
</evidence>
<dbReference type="PANTHER" id="PTHR43772:SF2">
    <property type="entry name" value="PUTATIVE (AFU_ORTHOLOGUE AFUA_2G04480)-RELATED"/>
    <property type="match status" value="1"/>
</dbReference>
<dbReference type="PANTHER" id="PTHR43772">
    <property type="entry name" value="ENDO-1,4-BETA-XYLANASE"/>
    <property type="match status" value="1"/>
</dbReference>
<gene>
    <name evidence="10" type="ORF">Aco03nite_086450</name>
</gene>
<keyword evidence="4" id="KW-0119">Carbohydrate metabolism</keyword>
<reference evidence="10 11" key="1">
    <citation type="submission" date="2021-01" db="EMBL/GenBank/DDBJ databases">
        <title>Whole genome shotgun sequence of Actinoplanes couchii NBRC 106145.</title>
        <authorList>
            <person name="Komaki H."/>
            <person name="Tamura T."/>
        </authorList>
    </citation>
    <scope>NUCLEOTIDE SEQUENCE [LARGE SCALE GENOMIC DNA]</scope>
    <source>
        <strain evidence="10 11">NBRC 106145</strain>
    </source>
</reference>
<dbReference type="Pfam" id="PF00754">
    <property type="entry name" value="F5_F8_type_C"/>
    <property type="match status" value="1"/>
</dbReference>
<dbReference type="Gene3D" id="2.60.40.10">
    <property type="entry name" value="Immunoglobulins"/>
    <property type="match status" value="1"/>
</dbReference>
<dbReference type="SUPFAM" id="SSF49265">
    <property type="entry name" value="Fibronectin type III"/>
    <property type="match status" value="1"/>
</dbReference>
<dbReference type="InterPro" id="IPR023296">
    <property type="entry name" value="Glyco_hydro_beta-prop_sf"/>
</dbReference>
<proteinExistence type="inferred from homology"/>
<keyword evidence="3 7" id="KW-0378">Hydrolase</keyword>
<comment type="similarity">
    <text evidence="1 7">Belongs to the glycosyl hydrolase 43 family.</text>
</comment>
<feature type="domain" description="Fibronectin type-III" evidence="9">
    <location>
        <begin position="492"/>
        <end position="579"/>
    </location>
</feature>
<evidence type="ECO:0000256" key="7">
    <source>
        <dbReference type="RuleBase" id="RU361187"/>
    </source>
</evidence>
<dbReference type="Gene3D" id="2.60.120.260">
    <property type="entry name" value="Galactose-binding domain-like"/>
    <property type="match status" value="1"/>
</dbReference>
<protein>
    <submittedName>
        <fullName evidence="10">Endo-1,4-beta-xylanase</fullName>
    </submittedName>
</protein>
<evidence type="ECO:0000313" key="10">
    <source>
        <dbReference type="EMBL" id="GID60241.1"/>
    </source>
</evidence>
<evidence type="ECO:0000256" key="1">
    <source>
        <dbReference type="ARBA" id="ARBA00009865"/>
    </source>
</evidence>
<keyword evidence="11" id="KW-1185">Reference proteome</keyword>
<dbReference type="InterPro" id="IPR052176">
    <property type="entry name" value="Glycosyl_Hydrlase_43_Enz"/>
</dbReference>
<keyword evidence="6" id="KW-0624">Polysaccharide degradation</keyword>
<evidence type="ECO:0000256" key="4">
    <source>
        <dbReference type="ARBA" id="ARBA00023277"/>
    </source>
</evidence>
<dbReference type="InterPro" id="IPR006710">
    <property type="entry name" value="Glyco_hydro_43"/>
</dbReference>
<keyword evidence="2" id="KW-0858">Xylan degradation</keyword>
<dbReference type="SUPFAM" id="SSF75005">
    <property type="entry name" value="Arabinanase/levansucrase/invertase"/>
    <property type="match status" value="1"/>
</dbReference>